<dbReference type="InterPro" id="IPR003439">
    <property type="entry name" value="ABC_transporter-like_ATP-bd"/>
</dbReference>
<dbReference type="InterPro" id="IPR027417">
    <property type="entry name" value="P-loop_NTPase"/>
</dbReference>
<dbReference type="InterPro" id="IPR050319">
    <property type="entry name" value="ABC_transp_ATP-bind"/>
</dbReference>
<dbReference type="OrthoDB" id="3504674at2"/>
<keyword evidence="1" id="KW-0813">Transport</keyword>
<dbReference type="GO" id="GO:0016887">
    <property type="term" value="F:ATP hydrolysis activity"/>
    <property type="evidence" value="ECO:0007669"/>
    <property type="project" value="InterPro"/>
</dbReference>
<dbReference type="InterPro" id="IPR017871">
    <property type="entry name" value="ABC_transporter-like_CS"/>
</dbReference>
<dbReference type="GO" id="GO:0055085">
    <property type="term" value="P:transmembrane transport"/>
    <property type="evidence" value="ECO:0007669"/>
    <property type="project" value="UniProtKB-ARBA"/>
</dbReference>
<evidence type="ECO:0000256" key="3">
    <source>
        <dbReference type="ARBA" id="ARBA00022840"/>
    </source>
</evidence>
<dbReference type="CDD" id="cd03257">
    <property type="entry name" value="ABC_NikE_OppD_transporters"/>
    <property type="match status" value="1"/>
</dbReference>
<keyword evidence="6" id="KW-1185">Reference proteome</keyword>
<evidence type="ECO:0000256" key="2">
    <source>
        <dbReference type="ARBA" id="ARBA00022741"/>
    </source>
</evidence>
<dbReference type="InterPro" id="IPR003593">
    <property type="entry name" value="AAA+_ATPase"/>
</dbReference>
<gene>
    <name evidence="5" type="ORF">BC793_102326</name>
</gene>
<dbReference type="PANTHER" id="PTHR43776">
    <property type="entry name" value="TRANSPORT ATP-BINDING PROTEIN"/>
    <property type="match status" value="1"/>
</dbReference>
<evidence type="ECO:0000259" key="4">
    <source>
        <dbReference type="PROSITE" id="PS50893"/>
    </source>
</evidence>
<reference evidence="5 6" key="1">
    <citation type="submission" date="2018-05" db="EMBL/GenBank/DDBJ databases">
        <title>Genomic Encyclopedia of Archaeal and Bacterial Type Strains, Phase II (KMG-II): from individual species to whole genera.</title>
        <authorList>
            <person name="Goeker M."/>
        </authorList>
    </citation>
    <scope>NUCLEOTIDE SEQUENCE [LARGE SCALE GENOMIC DNA]</scope>
    <source>
        <strain evidence="5 6">DSM 45184</strain>
    </source>
</reference>
<evidence type="ECO:0000313" key="5">
    <source>
        <dbReference type="EMBL" id="PWK51298.1"/>
    </source>
</evidence>
<dbReference type="NCBIfam" id="TIGR01727">
    <property type="entry name" value="oligo_HPY"/>
    <property type="match status" value="1"/>
</dbReference>
<dbReference type="AlphaFoldDB" id="A0A316FRA4"/>
<dbReference type="Proteomes" id="UP000245697">
    <property type="component" value="Unassembled WGS sequence"/>
</dbReference>
<dbReference type="PROSITE" id="PS50893">
    <property type="entry name" value="ABC_TRANSPORTER_2"/>
    <property type="match status" value="1"/>
</dbReference>
<evidence type="ECO:0000313" key="6">
    <source>
        <dbReference type="Proteomes" id="UP000245697"/>
    </source>
</evidence>
<dbReference type="GO" id="GO:0015833">
    <property type="term" value="P:peptide transport"/>
    <property type="evidence" value="ECO:0007669"/>
    <property type="project" value="InterPro"/>
</dbReference>
<accession>A0A316FRA4</accession>
<name>A0A316FRA4_9ACTN</name>
<dbReference type="SMART" id="SM00382">
    <property type="entry name" value="AAA"/>
    <property type="match status" value="1"/>
</dbReference>
<dbReference type="PROSITE" id="PS00211">
    <property type="entry name" value="ABC_TRANSPORTER_1"/>
    <property type="match status" value="1"/>
</dbReference>
<protein>
    <submittedName>
        <fullName evidence="5">Peptide/nickel transport system ATP-binding protein</fullName>
    </submittedName>
</protein>
<keyword evidence="2" id="KW-0547">Nucleotide-binding</keyword>
<organism evidence="5 6">
    <name type="scientific">Actinoplanes xinjiangensis</name>
    <dbReference type="NCBI Taxonomy" id="512350"/>
    <lineage>
        <taxon>Bacteria</taxon>
        <taxon>Bacillati</taxon>
        <taxon>Actinomycetota</taxon>
        <taxon>Actinomycetes</taxon>
        <taxon>Micromonosporales</taxon>
        <taxon>Micromonosporaceae</taxon>
        <taxon>Actinoplanes</taxon>
    </lineage>
</organism>
<dbReference type="PANTHER" id="PTHR43776:SF8">
    <property type="entry name" value="ABC TRANSPORTER, ATP-BINDING PROTEIN"/>
    <property type="match status" value="1"/>
</dbReference>
<dbReference type="Pfam" id="PF00005">
    <property type="entry name" value="ABC_tran"/>
    <property type="match status" value="1"/>
</dbReference>
<dbReference type="InterPro" id="IPR013563">
    <property type="entry name" value="Oligopep_ABC_C"/>
</dbReference>
<dbReference type="GO" id="GO:0005524">
    <property type="term" value="F:ATP binding"/>
    <property type="evidence" value="ECO:0007669"/>
    <property type="project" value="UniProtKB-KW"/>
</dbReference>
<evidence type="ECO:0000256" key="1">
    <source>
        <dbReference type="ARBA" id="ARBA00022448"/>
    </source>
</evidence>
<dbReference type="RefSeq" id="WP_109589677.1">
    <property type="nucleotide sequence ID" value="NZ_BONA01000046.1"/>
</dbReference>
<feature type="domain" description="ABC transporter" evidence="4">
    <location>
        <begin position="29"/>
        <end position="273"/>
    </location>
</feature>
<sequence>MTSIPDAETPAGEVVLEAIGLTKHFPVRRKLRDLFSRKHDAVHAVDDVNLTLRRGQVTALVGESGSGKSTVARLLAQLYPRTAGDIRLHGTSTRVKSGSAFRRYCAQVQMIFQDPFASLNPVHTIRYHLTRSLKIHGHAGKTAEDLENALHGLLNRVHLTPPERYLDKFPHELSGGQRQRVAIARALGAEPEALLADEPVSMLDVSIRLGILNLLRDLKERLDLAILYITHDIASARYFADQTLVMYAGRMVEGGDSESVTQSPAHPYTRLLIDSAPDPDRLTADADVLEEDRGNGEPPSLIHPPSGCRFHPRCPMAMPRCTTDLPVRLEIGDRPGHWAACWLYDEATVAAQRPGSAVAS</sequence>
<dbReference type="Gene3D" id="3.40.50.300">
    <property type="entry name" value="P-loop containing nucleotide triphosphate hydrolases"/>
    <property type="match status" value="1"/>
</dbReference>
<comment type="caution">
    <text evidence="5">The sequence shown here is derived from an EMBL/GenBank/DDBJ whole genome shotgun (WGS) entry which is preliminary data.</text>
</comment>
<dbReference type="EMBL" id="QGGR01000002">
    <property type="protein sequence ID" value="PWK51298.1"/>
    <property type="molecule type" value="Genomic_DNA"/>
</dbReference>
<dbReference type="SUPFAM" id="SSF52540">
    <property type="entry name" value="P-loop containing nucleoside triphosphate hydrolases"/>
    <property type="match status" value="1"/>
</dbReference>
<dbReference type="Pfam" id="PF08352">
    <property type="entry name" value="oligo_HPY"/>
    <property type="match status" value="1"/>
</dbReference>
<proteinExistence type="predicted"/>
<keyword evidence="3 5" id="KW-0067">ATP-binding</keyword>